<dbReference type="InterPro" id="IPR003583">
    <property type="entry name" value="Hlx-hairpin-Hlx_DNA-bd_motif"/>
</dbReference>
<evidence type="ECO:0000256" key="5">
    <source>
        <dbReference type="ARBA" id="ARBA00022705"/>
    </source>
</evidence>
<evidence type="ECO:0000313" key="18">
    <source>
        <dbReference type="EMBL" id="KJV53637.1"/>
    </source>
</evidence>
<dbReference type="GO" id="GO:0003677">
    <property type="term" value="F:DNA binding"/>
    <property type="evidence" value="ECO:0007669"/>
    <property type="project" value="InterPro"/>
</dbReference>
<keyword evidence="4 15" id="KW-0436">Ligase</keyword>
<dbReference type="GO" id="GO:0006260">
    <property type="term" value="P:DNA replication"/>
    <property type="evidence" value="ECO:0007669"/>
    <property type="project" value="UniProtKB-KW"/>
</dbReference>
<dbReference type="AlphaFoldDB" id="A0A0F3MDU8"/>
<keyword evidence="7 15" id="KW-0227">DNA damage</keyword>
<organism evidence="18 20">
    <name type="scientific">Orientia tsutsugamushi str. Gilliam</name>
    <dbReference type="NCBI Taxonomy" id="1359184"/>
    <lineage>
        <taxon>Bacteria</taxon>
        <taxon>Pseudomonadati</taxon>
        <taxon>Pseudomonadota</taxon>
        <taxon>Alphaproteobacteria</taxon>
        <taxon>Rickettsiales</taxon>
        <taxon>Rickettsiaceae</taxon>
        <taxon>Rickettsieae</taxon>
        <taxon>Orientia</taxon>
    </lineage>
</organism>
<comment type="similarity">
    <text evidence="14 15">Belongs to the NAD-dependent DNA ligase family. LigA subfamily.</text>
</comment>
<dbReference type="SMART" id="SM00278">
    <property type="entry name" value="HhH1"/>
    <property type="match status" value="4"/>
</dbReference>
<dbReference type="InterPro" id="IPR036420">
    <property type="entry name" value="BRCT_dom_sf"/>
</dbReference>
<evidence type="ECO:0000313" key="21">
    <source>
        <dbReference type="Proteomes" id="UP000244959"/>
    </source>
</evidence>
<dbReference type="PROSITE" id="PS01056">
    <property type="entry name" value="DNA_LIGASE_N2"/>
    <property type="match status" value="1"/>
</dbReference>
<evidence type="ECO:0000256" key="13">
    <source>
        <dbReference type="ARBA" id="ARBA00034005"/>
    </source>
</evidence>
<dbReference type="Pfam" id="PF12826">
    <property type="entry name" value="HHH_2"/>
    <property type="match status" value="1"/>
</dbReference>
<evidence type="ECO:0000256" key="4">
    <source>
        <dbReference type="ARBA" id="ARBA00022598"/>
    </source>
</evidence>
<dbReference type="InterPro" id="IPR012340">
    <property type="entry name" value="NA-bd_OB-fold"/>
</dbReference>
<feature type="domain" description="BRCT" evidence="17">
    <location>
        <begin position="620"/>
        <end position="693"/>
    </location>
</feature>
<dbReference type="Gene3D" id="2.40.50.140">
    <property type="entry name" value="Nucleic acid-binding proteins"/>
    <property type="match status" value="1"/>
</dbReference>
<dbReference type="SMART" id="SM00532">
    <property type="entry name" value="LIGANc"/>
    <property type="match status" value="1"/>
</dbReference>
<dbReference type="GO" id="GO:0046872">
    <property type="term" value="F:metal ion binding"/>
    <property type="evidence" value="ECO:0007669"/>
    <property type="project" value="UniProtKB-KW"/>
</dbReference>
<dbReference type="InterPro" id="IPR004149">
    <property type="entry name" value="Znf_DNAligase_C4"/>
</dbReference>
<reference evidence="19" key="2">
    <citation type="submission" date="2018-03" db="EMBL/GenBank/DDBJ databases">
        <authorList>
            <person name="Keele B.F."/>
        </authorList>
    </citation>
    <scope>NUCLEOTIDE SEQUENCE [LARGE SCALE GENOMIC DNA]</scope>
    <source>
        <strain evidence="19">Gilliam</strain>
    </source>
</reference>
<evidence type="ECO:0000256" key="11">
    <source>
        <dbReference type="ARBA" id="ARBA00023204"/>
    </source>
</evidence>
<dbReference type="CDD" id="cd00114">
    <property type="entry name" value="LIGANc"/>
    <property type="match status" value="1"/>
</dbReference>
<proteinExistence type="inferred from homology"/>
<dbReference type="EMBL" id="LS398551">
    <property type="protein sequence ID" value="SPR06044.1"/>
    <property type="molecule type" value="Genomic_DNA"/>
</dbReference>
<evidence type="ECO:0000256" key="6">
    <source>
        <dbReference type="ARBA" id="ARBA00022723"/>
    </source>
</evidence>
<dbReference type="GO" id="GO:0006281">
    <property type="term" value="P:DNA repair"/>
    <property type="evidence" value="ECO:0007669"/>
    <property type="project" value="UniProtKB-KW"/>
</dbReference>
<comment type="catalytic activity">
    <reaction evidence="13 15 16">
        <text>NAD(+) + (deoxyribonucleotide)n-3'-hydroxyl + 5'-phospho-(deoxyribonucleotide)m = (deoxyribonucleotide)n+m + AMP + beta-nicotinamide D-nucleotide.</text>
        <dbReference type="EC" id="6.5.1.2"/>
    </reaction>
</comment>
<dbReference type="SMART" id="SM00292">
    <property type="entry name" value="BRCT"/>
    <property type="match status" value="1"/>
</dbReference>
<feature type="binding site" evidence="15">
    <location>
        <position position="151"/>
    </location>
    <ligand>
        <name>NAD(+)</name>
        <dbReference type="ChEBI" id="CHEBI:57540"/>
    </ligand>
</feature>
<dbReference type="SUPFAM" id="SSF47781">
    <property type="entry name" value="RuvA domain 2-like"/>
    <property type="match status" value="1"/>
</dbReference>
<evidence type="ECO:0000256" key="9">
    <source>
        <dbReference type="ARBA" id="ARBA00022842"/>
    </source>
</evidence>
<comment type="function">
    <text evidence="1 15">DNA ligase that catalyzes the formation of phosphodiester linkages between 5'-phosphoryl and 3'-hydroxyl groups in double-stranded DNA using NAD as a coenzyme and as the energy source for the reaction. It is essential for DNA replication and repair of damaged DNA.</text>
</comment>
<feature type="binding site" evidence="15">
    <location>
        <position position="128"/>
    </location>
    <ligand>
        <name>NAD(+)</name>
        <dbReference type="ChEBI" id="CHEBI:57540"/>
    </ligand>
</feature>
<evidence type="ECO:0000256" key="16">
    <source>
        <dbReference type="RuleBase" id="RU000618"/>
    </source>
</evidence>
<feature type="binding site" evidence="15">
    <location>
        <position position="186"/>
    </location>
    <ligand>
        <name>NAD(+)</name>
        <dbReference type="ChEBI" id="CHEBI:57540"/>
    </ligand>
</feature>
<feature type="binding site" evidence="15">
    <location>
        <position position="327"/>
    </location>
    <ligand>
        <name>NAD(+)</name>
        <dbReference type="ChEBI" id="CHEBI:57540"/>
    </ligand>
</feature>
<dbReference type="FunFam" id="2.40.50.140:FF:000012">
    <property type="entry name" value="DNA ligase"/>
    <property type="match status" value="1"/>
</dbReference>
<evidence type="ECO:0000256" key="1">
    <source>
        <dbReference type="ARBA" id="ARBA00004067"/>
    </source>
</evidence>
<keyword evidence="5 15" id="KW-0235">DNA replication</keyword>
<dbReference type="InterPro" id="IPR010994">
    <property type="entry name" value="RuvA_2-like"/>
</dbReference>
<dbReference type="Pfam" id="PF01653">
    <property type="entry name" value="DNA_ligase_aden"/>
    <property type="match status" value="1"/>
</dbReference>
<dbReference type="InterPro" id="IPR018239">
    <property type="entry name" value="DNA_ligase_AS"/>
</dbReference>
<feature type="binding site" evidence="15">
    <location>
        <position position="422"/>
    </location>
    <ligand>
        <name>Zn(2+)</name>
        <dbReference type="ChEBI" id="CHEBI:29105"/>
    </ligand>
</feature>
<dbReference type="Pfam" id="PF00533">
    <property type="entry name" value="BRCT"/>
    <property type="match status" value="1"/>
</dbReference>
<dbReference type="InterPro" id="IPR041663">
    <property type="entry name" value="DisA/LigA_HHH"/>
</dbReference>
<dbReference type="SUPFAM" id="SSF56091">
    <property type="entry name" value="DNA ligase/mRNA capping enzyme, catalytic domain"/>
    <property type="match status" value="1"/>
</dbReference>
<dbReference type="Pfam" id="PF03119">
    <property type="entry name" value="DNA_ligase_ZBD"/>
    <property type="match status" value="1"/>
</dbReference>
<feature type="binding site" evidence="15">
    <location>
        <position position="425"/>
    </location>
    <ligand>
        <name>Zn(2+)</name>
        <dbReference type="ChEBI" id="CHEBI:29105"/>
    </ligand>
</feature>
<dbReference type="EMBL" id="LANO01000005">
    <property type="protein sequence ID" value="KJV53637.1"/>
    <property type="molecule type" value="Genomic_DNA"/>
</dbReference>
<dbReference type="EC" id="6.5.1.2" evidence="2 15"/>
<dbReference type="PATRIC" id="fig|1359184.3.peg.2271"/>
<dbReference type="Gene3D" id="1.10.150.20">
    <property type="entry name" value="5' to 3' exonuclease, C-terminal subdomain"/>
    <property type="match status" value="2"/>
</dbReference>
<evidence type="ECO:0000256" key="10">
    <source>
        <dbReference type="ARBA" id="ARBA00023027"/>
    </source>
</evidence>
<feature type="binding site" evidence="15">
    <location>
        <position position="303"/>
    </location>
    <ligand>
        <name>NAD(+)</name>
        <dbReference type="ChEBI" id="CHEBI:57540"/>
    </ligand>
</feature>
<evidence type="ECO:0000256" key="14">
    <source>
        <dbReference type="ARBA" id="ARBA00060881"/>
    </source>
</evidence>
<dbReference type="Gene3D" id="3.40.50.10190">
    <property type="entry name" value="BRCT domain"/>
    <property type="match status" value="1"/>
</dbReference>
<dbReference type="NCBIfam" id="TIGR00575">
    <property type="entry name" value="dnlj"/>
    <property type="match status" value="1"/>
</dbReference>
<keyword evidence="10 15" id="KW-0520">NAD</keyword>
<evidence type="ECO:0000256" key="12">
    <source>
        <dbReference type="ARBA" id="ARBA00023211"/>
    </source>
</evidence>
<evidence type="ECO:0000259" key="17">
    <source>
        <dbReference type="PROSITE" id="PS50172"/>
    </source>
</evidence>
<dbReference type="Proteomes" id="UP000244959">
    <property type="component" value="Chromosome I"/>
</dbReference>
<dbReference type="InterPro" id="IPR001679">
    <property type="entry name" value="DNA_ligase"/>
</dbReference>
<sequence length="699" mass="78346">MNKLDISTINIEQLTSDHAKKIVDFLALELQKYDQAYYSDDNSLVTDAQYDFLKNLNNKIVAKFPHLALVNDHSKKVGFTPSAQFSKVVHLKPMLSLANGFCVEDISNFITKIQNFLKIDHCPKIVCEYKIDGLSFNARYEYGVLTLASTRGDGQIGENITENLKTIKSFPQTLPITDKVFEVRGEIYITNNDFRVLNIQQQKLGKALFSNPRNAAAGSIRQLDPAITAQRPLKYFVYALGEVTNHHFASTQFELLQKLSQLKFSVNTDYILSDNLHSMIEFYNNVATERNNLAFEIDGVVYKVNDFALQERLGATSTSPRFAIAYKFPALIGRTKITNITLQVGKTGAVTPVALLIPINIAGVTISRATLHNKQEIESKDIRIGDYVFLHRAGDVIPKINGVDLSARDAQSSTRFIFPTTCPSCNQNLVVNEGETVARCGNSLACPAQIYERICHFVSKDALNIDGLGRQRIQFLLDNKYIVNIVDIFLLEENNKFLYSNKLEDIAGWGIKSVNKLFQNINQAKNVILDKFIYALAIKHVGKYSAKLLAKEFKTAKNFIDQSLKLANNVTEIYEKLCNIEGVGVKTADQLKQFFMVSANVNLITKLVNILTIQDWQYHGDNLLLSNQTIVFTGTFATVSRSEIKVQAEKLGAKVGTQVSNNTDLLVVGNKAGNKLQKAQQLGIKIINEEEWIKMVNEL</sequence>
<evidence type="ECO:0000256" key="8">
    <source>
        <dbReference type="ARBA" id="ARBA00022833"/>
    </source>
</evidence>
<dbReference type="CDD" id="cd17748">
    <property type="entry name" value="BRCT_DNA_ligase_like"/>
    <property type="match status" value="1"/>
</dbReference>
<feature type="binding site" evidence="15">
    <location>
        <position position="446"/>
    </location>
    <ligand>
        <name>Zn(2+)</name>
        <dbReference type="ChEBI" id="CHEBI:29105"/>
    </ligand>
</feature>
<name>A0A0F3MDU8_ORITS</name>
<dbReference type="SUPFAM" id="SSF50249">
    <property type="entry name" value="Nucleic acid-binding proteins"/>
    <property type="match status" value="1"/>
</dbReference>
<reference evidence="18 20" key="1">
    <citation type="submission" date="2015-02" db="EMBL/GenBank/DDBJ databases">
        <title>Genome Sequencing of Rickettsiales.</title>
        <authorList>
            <person name="Daugherty S.C."/>
            <person name="Su Q."/>
            <person name="Abolude K."/>
            <person name="Beier-Sexton M."/>
            <person name="Carlyon J.A."/>
            <person name="Carter R."/>
            <person name="Day N.P."/>
            <person name="Dumler S.J."/>
            <person name="Dyachenko V."/>
            <person name="Godinez A."/>
            <person name="Kurtti T.J."/>
            <person name="Lichay M."/>
            <person name="Mullins K.E."/>
            <person name="Ott S."/>
            <person name="Pappas-Brown V."/>
            <person name="Paris D.H."/>
            <person name="Patel P."/>
            <person name="Richards A.L."/>
            <person name="Sadzewicz L."/>
            <person name="Sears K."/>
            <person name="Seidman D."/>
            <person name="Sengamalay N."/>
            <person name="Stenos J."/>
            <person name="Tallon L.J."/>
            <person name="Vincent G."/>
            <person name="Fraser C.M."/>
            <person name="Munderloh U."/>
            <person name="Dunning-Hotopp J.C."/>
        </authorList>
    </citation>
    <scope>NUCLEOTIDE SEQUENCE [LARGE SCALE GENOMIC DNA]</scope>
    <source>
        <strain evidence="18 20">Gilliam</strain>
    </source>
</reference>
<keyword evidence="21" id="KW-1185">Reference proteome</keyword>
<dbReference type="PIRSF" id="PIRSF001604">
    <property type="entry name" value="LigA"/>
    <property type="match status" value="1"/>
</dbReference>
<gene>
    <name evidence="15 18" type="primary">ligA</name>
    <name evidence="19" type="ORF">GILLIAM_01137</name>
    <name evidence="18" type="ORF">OTSGILL_0550</name>
</gene>
<dbReference type="PROSITE" id="PS50172">
    <property type="entry name" value="BRCT"/>
    <property type="match status" value="1"/>
</dbReference>
<dbReference type="GO" id="GO:0003911">
    <property type="term" value="F:DNA ligase (NAD+) activity"/>
    <property type="evidence" value="ECO:0007669"/>
    <property type="project" value="UniProtKB-UniRule"/>
</dbReference>
<reference evidence="21" key="3">
    <citation type="submission" date="2018-03" db="EMBL/GenBank/DDBJ databases">
        <authorList>
            <person name="Batty M. E."/>
            <person name="Batty M E."/>
        </authorList>
    </citation>
    <scope>NUCLEOTIDE SEQUENCE [LARGE SCALE GENOMIC DNA]</scope>
    <source>
        <strain evidence="21">Gilliam</strain>
    </source>
</reference>
<dbReference type="RefSeq" id="WP_047220311.1">
    <property type="nucleotide sequence ID" value="NZ_LS398551.1"/>
</dbReference>
<feature type="binding site" evidence="15">
    <location>
        <position position="440"/>
    </location>
    <ligand>
        <name>Zn(2+)</name>
        <dbReference type="ChEBI" id="CHEBI:29105"/>
    </ligand>
</feature>
<dbReference type="PROSITE" id="PS01055">
    <property type="entry name" value="DNA_LIGASE_N1"/>
    <property type="match status" value="1"/>
</dbReference>
<dbReference type="InterPro" id="IPR033136">
    <property type="entry name" value="DNA_ligase_CS"/>
</dbReference>
<evidence type="ECO:0000256" key="3">
    <source>
        <dbReference type="ARBA" id="ARBA00013308"/>
    </source>
</evidence>
<keyword evidence="6 15" id="KW-0479">Metal-binding</keyword>
<feature type="binding site" evidence="15">
    <location>
        <begin position="96"/>
        <end position="97"/>
    </location>
    <ligand>
        <name>NAD(+)</name>
        <dbReference type="ChEBI" id="CHEBI:57540"/>
    </ligand>
</feature>
<evidence type="ECO:0000313" key="20">
    <source>
        <dbReference type="Proteomes" id="UP000033769"/>
    </source>
</evidence>
<dbReference type="NCBIfam" id="NF005932">
    <property type="entry name" value="PRK07956.1"/>
    <property type="match status" value="1"/>
</dbReference>
<dbReference type="InterPro" id="IPR001357">
    <property type="entry name" value="BRCT_dom"/>
</dbReference>
<dbReference type="InterPro" id="IPR013840">
    <property type="entry name" value="DNAligase_N"/>
</dbReference>
<keyword evidence="12 15" id="KW-0464">Manganese</keyword>
<feature type="active site" description="N6-AMP-lysine intermediate" evidence="15">
    <location>
        <position position="130"/>
    </location>
</feature>
<dbReference type="Pfam" id="PF03120">
    <property type="entry name" value="OB_DNA_ligase"/>
    <property type="match status" value="1"/>
</dbReference>
<dbReference type="Gene3D" id="6.20.10.30">
    <property type="match status" value="1"/>
</dbReference>
<dbReference type="SUPFAM" id="SSF52113">
    <property type="entry name" value="BRCT domain"/>
    <property type="match status" value="1"/>
</dbReference>
<evidence type="ECO:0000256" key="15">
    <source>
        <dbReference type="HAMAP-Rule" id="MF_01588"/>
    </source>
</evidence>
<dbReference type="Proteomes" id="UP000033769">
    <property type="component" value="Unassembled WGS sequence"/>
</dbReference>
<keyword evidence="8 15" id="KW-0862">Zinc</keyword>
<dbReference type="Gene3D" id="1.10.287.610">
    <property type="entry name" value="Helix hairpin bin"/>
    <property type="match status" value="1"/>
</dbReference>
<evidence type="ECO:0000313" key="19">
    <source>
        <dbReference type="EMBL" id="SPR06044.1"/>
    </source>
</evidence>
<feature type="binding site" evidence="15">
    <location>
        <begin position="47"/>
        <end position="51"/>
    </location>
    <ligand>
        <name>NAD(+)</name>
        <dbReference type="ChEBI" id="CHEBI:57540"/>
    </ligand>
</feature>
<evidence type="ECO:0000256" key="7">
    <source>
        <dbReference type="ARBA" id="ARBA00022763"/>
    </source>
</evidence>
<keyword evidence="11 15" id="KW-0234">DNA repair</keyword>
<dbReference type="Gene3D" id="3.30.470.30">
    <property type="entry name" value="DNA ligase/mRNA capping enzyme"/>
    <property type="match status" value="1"/>
</dbReference>
<dbReference type="InterPro" id="IPR013839">
    <property type="entry name" value="DNAligase_adenylation"/>
</dbReference>
<dbReference type="InterPro" id="IPR004150">
    <property type="entry name" value="NAD_DNA_ligase_OB"/>
</dbReference>
<keyword evidence="9 15" id="KW-0460">Magnesium</keyword>
<evidence type="ECO:0000256" key="2">
    <source>
        <dbReference type="ARBA" id="ARBA00012722"/>
    </source>
</evidence>
<comment type="cofactor">
    <cofactor evidence="15">
        <name>Mg(2+)</name>
        <dbReference type="ChEBI" id="CHEBI:18420"/>
    </cofactor>
    <cofactor evidence="15">
        <name>Mn(2+)</name>
        <dbReference type="ChEBI" id="CHEBI:29035"/>
    </cofactor>
</comment>
<protein>
    <recommendedName>
        <fullName evidence="3 15">DNA ligase</fullName>
        <ecNumber evidence="2 15">6.5.1.2</ecNumber>
    </recommendedName>
    <alternativeName>
        <fullName evidence="15">Polydeoxyribonucleotide synthase [NAD(+)]</fullName>
    </alternativeName>
</protein>
<accession>A0A0F3MDU8</accession>
<dbReference type="HAMAP" id="MF_01588">
    <property type="entry name" value="DNA_ligase_A"/>
    <property type="match status" value="1"/>
</dbReference>